<keyword evidence="1" id="KW-0503">Monooxygenase</keyword>
<dbReference type="Gene3D" id="3.20.20.30">
    <property type="entry name" value="Luciferase-like domain"/>
    <property type="match status" value="1"/>
</dbReference>
<keyword evidence="1" id="KW-0560">Oxidoreductase</keyword>
<organism evidence="1 2">
    <name type="scientific">Amycolatopsis decaplanina DSM 44594</name>
    <dbReference type="NCBI Taxonomy" id="1284240"/>
    <lineage>
        <taxon>Bacteria</taxon>
        <taxon>Bacillati</taxon>
        <taxon>Actinomycetota</taxon>
        <taxon>Actinomycetes</taxon>
        <taxon>Pseudonocardiales</taxon>
        <taxon>Pseudonocardiaceae</taxon>
        <taxon>Amycolatopsis</taxon>
    </lineage>
</organism>
<keyword evidence="2" id="KW-1185">Reference proteome</keyword>
<name>M2ZJA2_9PSEU</name>
<dbReference type="Proteomes" id="UP000054226">
    <property type="component" value="Unassembled WGS sequence"/>
</dbReference>
<dbReference type="SUPFAM" id="SSF51679">
    <property type="entry name" value="Bacterial luciferase-like"/>
    <property type="match status" value="1"/>
</dbReference>
<evidence type="ECO:0000313" key="1">
    <source>
        <dbReference type="EMBL" id="EME60424.1"/>
    </source>
</evidence>
<dbReference type="GO" id="GO:0004497">
    <property type="term" value="F:monooxygenase activity"/>
    <property type="evidence" value="ECO:0007669"/>
    <property type="project" value="UniProtKB-KW"/>
</dbReference>
<dbReference type="EMBL" id="AOHO01000048">
    <property type="protein sequence ID" value="EME60424.1"/>
    <property type="molecule type" value="Genomic_DNA"/>
</dbReference>
<comment type="caution">
    <text evidence="1">The sequence shown here is derived from an EMBL/GenBank/DDBJ whole genome shotgun (WGS) entry which is preliminary data.</text>
</comment>
<evidence type="ECO:0000313" key="2">
    <source>
        <dbReference type="Proteomes" id="UP000054226"/>
    </source>
</evidence>
<dbReference type="InterPro" id="IPR036661">
    <property type="entry name" value="Luciferase-like_sf"/>
</dbReference>
<protein>
    <submittedName>
        <fullName evidence="1">Nitrilotriacetate monooxygenase component A</fullName>
    </submittedName>
</protein>
<accession>M2ZJA2</accession>
<dbReference type="GO" id="GO:0016705">
    <property type="term" value="F:oxidoreductase activity, acting on paired donors, with incorporation or reduction of molecular oxygen"/>
    <property type="evidence" value="ECO:0007669"/>
    <property type="project" value="InterPro"/>
</dbReference>
<proteinExistence type="predicted"/>
<dbReference type="PATRIC" id="fig|1284240.4.peg.3135"/>
<sequence>MLVPHLTSGGLDAFVDDVVPHLQERGVFRTGDTLCEHLFSR</sequence>
<gene>
    <name evidence="1" type="ORF">H074_15407</name>
</gene>
<reference evidence="1 2" key="1">
    <citation type="journal article" date="2013" name="Genome Announc.">
        <title>Draft Genome Sequence of Amycolatopsis decaplanina Strain DSM 44594T.</title>
        <authorList>
            <person name="Kaur N."/>
            <person name="Kumar S."/>
            <person name="Bala M."/>
            <person name="Raghava G.P."/>
            <person name="Mayilraj S."/>
        </authorList>
    </citation>
    <scope>NUCLEOTIDE SEQUENCE [LARGE SCALE GENOMIC DNA]</scope>
    <source>
        <strain evidence="1 2">DSM 44594</strain>
    </source>
</reference>
<dbReference type="AlphaFoldDB" id="M2ZJA2"/>